<evidence type="ECO:0000256" key="5">
    <source>
        <dbReference type="SAM" id="SignalP"/>
    </source>
</evidence>
<keyword evidence="2" id="KW-0819">tRNA processing</keyword>
<organism evidence="7 8">
    <name type="scientific">Plasmodium fragile</name>
    <dbReference type="NCBI Taxonomy" id="5857"/>
    <lineage>
        <taxon>Eukaryota</taxon>
        <taxon>Sar</taxon>
        <taxon>Alveolata</taxon>
        <taxon>Apicomplexa</taxon>
        <taxon>Aconoidasida</taxon>
        <taxon>Haemosporida</taxon>
        <taxon>Plasmodiidae</taxon>
        <taxon>Plasmodium</taxon>
        <taxon>Plasmodium (Plasmodium)</taxon>
    </lineage>
</organism>
<dbReference type="Proteomes" id="UP000054561">
    <property type="component" value="Unassembled WGS sequence"/>
</dbReference>
<dbReference type="InterPro" id="IPR001406">
    <property type="entry name" value="PsdUridine_synth_TruA"/>
</dbReference>
<dbReference type="InterPro" id="IPR020095">
    <property type="entry name" value="PsdUridine_synth_TruA_C"/>
</dbReference>
<dbReference type="Gene3D" id="3.30.70.660">
    <property type="entry name" value="Pseudouridine synthase I, catalytic domain, C-terminal subdomain"/>
    <property type="match status" value="1"/>
</dbReference>
<dbReference type="InterPro" id="IPR020094">
    <property type="entry name" value="TruA/RsuA/RluB/E/F_N"/>
</dbReference>
<protein>
    <submittedName>
        <fullName evidence="7">tRNA pseudouridine(38-40) synthase</fullName>
    </submittedName>
</protein>
<feature type="domain" description="Pseudouridine synthase I TruA alpha/beta" evidence="6">
    <location>
        <begin position="414"/>
        <end position="521"/>
    </location>
</feature>
<dbReference type="OMA" id="LPNDNIC"/>
<dbReference type="PANTHER" id="PTHR11142">
    <property type="entry name" value="PSEUDOURIDYLATE SYNTHASE"/>
    <property type="match status" value="1"/>
</dbReference>
<dbReference type="GO" id="GO:0009982">
    <property type="term" value="F:pseudouridine synthase activity"/>
    <property type="evidence" value="ECO:0007669"/>
    <property type="project" value="InterPro"/>
</dbReference>
<dbReference type="GO" id="GO:0003723">
    <property type="term" value="F:RNA binding"/>
    <property type="evidence" value="ECO:0007669"/>
    <property type="project" value="InterPro"/>
</dbReference>
<keyword evidence="5" id="KW-0732">Signal</keyword>
<name>A0A0D9QK46_PLAFR</name>
<dbReference type="GeneID" id="24268518"/>
<dbReference type="InterPro" id="IPR020103">
    <property type="entry name" value="PsdUridine_synth_cat_dom_sf"/>
</dbReference>
<proteinExistence type="inferred from homology"/>
<keyword evidence="3" id="KW-0413">Isomerase</keyword>
<dbReference type="EMBL" id="KQ001679">
    <property type="protein sequence ID" value="KJP87157.1"/>
    <property type="molecule type" value="Genomic_DNA"/>
</dbReference>
<dbReference type="AlphaFoldDB" id="A0A0D9QK46"/>
<dbReference type="OrthoDB" id="271910at2759"/>
<evidence type="ECO:0000313" key="8">
    <source>
        <dbReference type="Proteomes" id="UP000054561"/>
    </source>
</evidence>
<dbReference type="Pfam" id="PF01416">
    <property type="entry name" value="PseudoU_synth_1"/>
    <property type="match status" value="1"/>
</dbReference>
<evidence type="ECO:0000313" key="7">
    <source>
        <dbReference type="EMBL" id="KJP87157.1"/>
    </source>
</evidence>
<dbReference type="SUPFAM" id="SSF55120">
    <property type="entry name" value="Pseudouridine synthase"/>
    <property type="match status" value="1"/>
</dbReference>
<comment type="similarity">
    <text evidence="1">Belongs to the tRNA pseudouridine synthase TruA family.</text>
</comment>
<dbReference type="Gene3D" id="3.30.70.580">
    <property type="entry name" value="Pseudouridine synthase I, catalytic domain, N-terminal subdomain"/>
    <property type="match status" value="1"/>
</dbReference>
<accession>A0A0D9QK46</accession>
<evidence type="ECO:0000259" key="6">
    <source>
        <dbReference type="Pfam" id="PF01416"/>
    </source>
</evidence>
<reference evidence="7 8" key="1">
    <citation type="submission" date="2014-03" db="EMBL/GenBank/DDBJ databases">
        <title>The Genome Sequence of Plasmodium fragile nilgiri.</title>
        <authorList>
            <consortium name="The Broad Institute Genomics Platform"/>
            <consortium name="The Broad Institute Genome Sequencing Center for Infectious Disease"/>
            <person name="Neafsey D."/>
            <person name="Duraisingh M."/>
            <person name="Young S.K."/>
            <person name="Zeng Q."/>
            <person name="Gargeya S."/>
            <person name="Abouelleil A."/>
            <person name="Alvarado L."/>
            <person name="Chapman S.B."/>
            <person name="Gainer-Dewar J."/>
            <person name="Goldberg J."/>
            <person name="Griggs A."/>
            <person name="Gujja S."/>
            <person name="Hansen M."/>
            <person name="Howarth C."/>
            <person name="Imamovic A."/>
            <person name="Larimer J."/>
            <person name="Pearson M."/>
            <person name="Poon T.W."/>
            <person name="Priest M."/>
            <person name="Roberts A."/>
            <person name="Saif S."/>
            <person name="Shea T."/>
            <person name="Sykes S."/>
            <person name="Wortman J."/>
            <person name="Nusbaum C."/>
            <person name="Birren B."/>
        </authorList>
    </citation>
    <scope>NUCLEOTIDE SEQUENCE [LARGE SCALE GENOMIC DNA]</scope>
    <source>
        <strain evidence="8">nilgiri</strain>
    </source>
</reference>
<sequence>MNSVLFLLYLSVLLKTESKSVSKKVFKVKVINRRGPFFVGAKSFCVIRVKRNKMALHTVGDETSPGELSVVKQEPFSIDTNKALEVGAVTSRPKLTNILLVVDYDGTNYSGWTGVENSSDIYLSATRNYKHAAAQKKKLNGAESKYDTVQNSILNCMLKIHGYGNELRRGDDVEADLKGDVEADLKGDVKADVKTDVQSHVEPHVKAFEFIGVSRTDKGVHAKEYVCQYVSYERPPPCDGNLNKIKMALNGLLNKDIRILGVLNAPFPDFNVRFNNWGKIYTYNFDIRIPSQPLERNYAWQLYDDPRFAFLLRNNSKKKKKKKKKDQLGEAIQHGSHGHDNCVTTNEFPSGIGPADCVDENVDVPFFGDHAVQGGAATTPPTQPDVSHCMRIINREGGGNPTIPCDMEKVKACCKLFIGHHNFDSFRGTLKGTEKQKVVNPFCNIYFVGLHQVRNNIYQFVIQGDRFLYHMIRIIVGTLVQVGVGLLKYEDVRDALHSSKPLKVKLCAPAQGLCLTKILFPPAIQQQVSAALLSR</sequence>
<gene>
    <name evidence="7" type="ORF">AK88_03204</name>
</gene>
<feature type="region of interest" description="Disordered" evidence="4">
    <location>
        <begin position="317"/>
        <end position="341"/>
    </location>
</feature>
<dbReference type="VEuPathDB" id="PlasmoDB:AK88_03204"/>
<evidence type="ECO:0000256" key="1">
    <source>
        <dbReference type="ARBA" id="ARBA00009375"/>
    </source>
</evidence>
<evidence type="ECO:0000256" key="3">
    <source>
        <dbReference type="ARBA" id="ARBA00023235"/>
    </source>
</evidence>
<feature type="signal peptide" evidence="5">
    <location>
        <begin position="1"/>
        <end position="18"/>
    </location>
</feature>
<dbReference type="PANTHER" id="PTHR11142:SF0">
    <property type="entry name" value="TRNA PSEUDOURIDINE SYNTHASE-LIKE 1"/>
    <property type="match status" value="1"/>
</dbReference>
<dbReference type="GO" id="GO:0031119">
    <property type="term" value="P:tRNA pseudouridine synthesis"/>
    <property type="evidence" value="ECO:0007669"/>
    <property type="project" value="TreeGrafter"/>
</dbReference>
<feature type="chain" id="PRO_5002343919" evidence="5">
    <location>
        <begin position="19"/>
        <end position="535"/>
    </location>
</feature>
<keyword evidence="8" id="KW-1185">Reference proteome</keyword>
<evidence type="ECO:0000256" key="2">
    <source>
        <dbReference type="ARBA" id="ARBA00022694"/>
    </source>
</evidence>
<dbReference type="RefSeq" id="XP_012336248.1">
    <property type="nucleotide sequence ID" value="XM_012480825.1"/>
</dbReference>
<dbReference type="InterPro" id="IPR020097">
    <property type="entry name" value="PsdUridine_synth_TruA_a/b_dom"/>
</dbReference>
<evidence type="ECO:0000256" key="4">
    <source>
        <dbReference type="SAM" id="MobiDB-lite"/>
    </source>
</evidence>